<dbReference type="EMBL" id="KL142400">
    <property type="protein sequence ID" value="KDR69788.1"/>
    <property type="molecule type" value="Genomic_DNA"/>
</dbReference>
<evidence type="ECO:0000313" key="2">
    <source>
        <dbReference type="Proteomes" id="UP000027222"/>
    </source>
</evidence>
<keyword evidence="2" id="KW-1185">Reference proteome</keyword>
<dbReference type="HOGENOM" id="CLU_1660896_0_0_1"/>
<evidence type="ECO:0000313" key="1">
    <source>
        <dbReference type="EMBL" id="KDR69788.1"/>
    </source>
</evidence>
<dbReference type="Proteomes" id="UP000027222">
    <property type="component" value="Unassembled WGS sequence"/>
</dbReference>
<sequence>MLANGYKEYDHYNDVRCVCNNNLSIPQLQFAHQALFRSDLLGQLHGPDCAEISEFIHEYWVIRGFVAALGKCVPKERHLPNTFRPAARANSVKKCSMSFIPKWRKRRDGGAIPRMLKKQEGESLYIVQEVISIKLHVLDNTMNISKQTFGGSKETTGEK</sequence>
<protein>
    <submittedName>
        <fullName evidence="1">Uncharacterized protein</fullName>
    </submittedName>
</protein>
<name>A0A067SSN1_GALM3</name>
<proteinExistence type="predicted"/>
<accession>A0A067SSN1</accession>
<reference evidence="2" key="1">
    <citation type="journal article" date="2014" name="Proc. Natl. Acad. Sci. U.S.A.">
        <title>Extensive sampling of basidiomycete genomes demonstrates inadequacy of the white-rot/brown-rot paradigm for wood decay fungi.</title>
        <authorList>
            <person name="Riley R."/>
            <person name="Salamov A.A."/>
            <person name="Brown D.W."/>
            <person name="Nagy L.G."/>
            <person name="Floudas D."/>
            <person name="Held B.W."/>
            <person name="Levasseur A."/>
            <person name="Lombard V."/>
            <person name="Morin E."/>
            <person name="Otillar R."/>
            <person name="Lindquist E.A."/>
            <person name="Sun H."/>
            <person name="LaButti K.M."/>
            <person name="Schmutz J."/>
            <person name="Jabbour D."/>
            <person name="Luo H."/>
            <person name="Baker S.E."/>
            <person name="Pisabarro A.G."/>
            <person name="Walton J.D."/>
            <person name="Blanchette R.A."/>
            <person name="Henrissat B."/>
            <person name="Martin F."/>
            <person name="Cullen D."/>
            <person name="Hibbett D.S."/>
            <person name="Grigoriev I.V."/>
        </authorList>
    </citation>
    <scope>NUCLEOTIDE SEQUENCE [LARGE SCALE GENOMIC DNA]</scope>
    <source>
        <strain evidence="2">CBS 339.88</strain>
    </source>
</reference>
<organism evidence="1 2">
    <name type="scientific">Galerina marginata (strain CBS 339.88)</name>
    <dbReference type="NCBI Taxonomy" id="685588"/>
    <lineage>
        <taxon>Eukaryota</taxon>
        <taxon>Fungi</taxon>
        <taxon>Dikarya</taxon>
        <taxon>Basidiomycota</taxon>
        <taxon>Agaricomycotina</taxon>
        <taxon>Agaricomycetes</taxon>
        <taxon>Agaricomycetidae</taxon>
        <taxon>Agaricales</taxon>
        <taxon>Agaricineae</taxon>
        <taxon>Strophariaceae</taxon>
        <taxon>Galerina</taxon>
    </lineage>
</organism>
<gene>
    <name evidence="1" type="ORF">GALMADRAFT_909147</name>
</gene>
<dbReference type="AlphaFoldDB" id="A0A067SSN1"/>